<dbReference type="EMBL" id="JACHVB010000014">
    <property type="protein sequence ID" value="MBC2593662.1"/>
    <property type="molecule type" value="Genomic_DNA"/>
</dbReference>
<gene>
    <name evidence="8" type="ORF">H5P28_05240</name>
</gene>
<keyword evidence="5" id="KW-0862">Zinc</keyword>
<accession>A0A842HB63</accession>
<keyword evidence="7" id="KW-1133">Transmembrane helix</keyword>
<feature type="transmembrane region" description="Helical" evidence="7">
    <location>
        <begin position="108"/>
        <end position="127"/>
    </location>
</feature>
<name>A0A842HB63_9BACT</name>
<feature type="transmembrane region" description="Helical" evidence="7">
    <location>
        <begin position="279"/>
        <end position="304"/>
    </location>
</feature>
<comment type="caution">
    <text evidence="8">The sequence shown here is derived from an EMBL/GenBank/DDBJ whole genome shotgun (WGS) entry which is preliminary data.</text>
</comment>
<sequence>MSTRPTAPAPEPLSDAQIVEAVHQRQQQRPEGLRKGVLVLLGFVLFAVVGLIPFSLDYFCLLAVAVIVHDLGHLLAMKRSGCADSGLFVLRFFNRWVNDMPSAKDPAVCLRLALAGPLVGTLGIYLAMCLAPWIGYAGALWFVWASCLFNLYNVLPVKPLDGGRVLQYTLVGRHPLLDLSGKYLVVAALLYASVASGYWFIALIGFFLFLSSVFTQPVVNISHRLRGEPGFGEGELTAEKVARIRKEIRTLSPALEKGRNAGDQAGTIIKVWEGAKQRYAPAGLSAAALAIYLLLIGLLGHAYYRIILGG</sequence>
<dbReference type="RefSeq" id="WP_185674665.1">
    <property type="nucleotide sequence ID" value="NZ_JACHVB010000014.1"/>
</dbReference>
<dbReference type="GO" id="GO:0008237">
    <property type="term" value="F:metallopeptidase activity"/>
    <property type="evidence" value="ECO:0007669"/>
    <property type="project" value="UniProtKB-KW"/>
</dbReference>
<evidence type="ECO:0000256" key="3">
    <source>
        <dbReference type="ARBA" id="ARBA00022670"/>
    </source>
</evidence>
<evidence type="ECO:0000256" key="6">
    <source>
        <dbReference type="ARBA" id="ARBA00023049"/>
    </source>
</evidence>
<comment type="cofactor">
    <cofactor evidence="1">
        <name>Zn(2+)</name>
        <dbReference type="ChEBI" id="CHEBI:29105"/>
    </cofactor>
</comment>
<feature type="transmembrane region" description="Helical" evidence="7">
    <location>
        <begin position="33"/>
        <end position="52"/>
    </location>
</feature>
<keyword evidence="3" id="KW-0645">Protease</keyword>
<keyword evidence="9" id="KW-1185">Reference proteome</keyword>
<evidence type="ECO:0000313" key="8">
    <source>
        <dbReference type="EMBL" id="MBC2593662.1"/>
    </source>
</evidence>
<proteinExistence type="inferred from homology"/>
<dbReference type="PANTHER" id="PTHR39188:SF3">
    <property type="entry name" value="STAGE IV SPORULATION PROTEIN FB"/>
    <property type="match status" value="1"/>
</dbReference>
<keyword evidence="7" id="KW-0472">Membrane</keyword>
<keyword evidence="4" id="KW-0378">Hydrolase</keyword>
<keyword evidence="6" id="KW-0482">Metalloprotease</keyword>
<feature type="transmembrane region" description="Helical" evidence="7">
    <location>
        <begin position="198"/>
        <end position="219"/>
    </location>
</feature>
<evidence type="ECO:0000313" key="9">
    <source>
        <dbReference type="Proteomes" id="UP000546464"/>
    </source>
</evidence>
<evidence type="ECO:0000256" key="1">
    <source>
        <dbReference type="ARBA" id="ARBA00001947"/>
    </source>
</evidence>
<dbReference type="GO" id="GO:0006508">
    <property type="term" value="P:proteolysis"/>
    <property type="evidence" value="ECO:0007669"/>
    <property type="project" value="UniProtKB-KW"/>
</dbReference>
<evidence type="ECO:0000256" key="7">
    <source>
        <dbReference type="SAM" id="Phobius"/>
    </source>
</evidence>
<feature type="transmembrane region" description="Helical" evidence="7">
    <location>
        <begin position="133"/>
        <end position="155"/>
    </location>
</feature>
<evidence type="ECO:0000256" key="4">
    <source>
        <dbReference type="ARBA" id="ARBA00022801"/>
    </source>
</evidence>
<dbReference type="AlphaFoldDB" id="A0A842HB63"/>
<evidence type="ECO:0000256" key="2">
    <source>
        <dbReference type="ARBA" id="ARBA00007931"/>
    </source>
</evidence>
<organism evidence="8 9">
    <name type="scientific">Ruficoccus amylovorans</name>
    <dbReference type="NCBI Taxonomy" id="1804625"/>
    <lineage>
        <taxon>Bacteria</taxon>
        <taxon>Pseudomonadati</taxon>
        <taxon>Verrucomicrobiota</taxon>
        <taxon>Opitutia</taxon>
        <taxon>Puniceicoccales</taxon>
        <taxon>Cerasicoccaceae</taxon>
        <taxon>Ruficoccus</taxon>
    </lineage>
</organism>
<dbReference type="Proteomes" id="UP000546464">
    <property type="component" value="Unassembled WGS sequence"/>
</dbReference>
<evidence type="ECO:0000256" key="5">
    <source>
        <dbReference type="ARBA" id="ARBA00022833"/>
    </source>
</evidence>
<protein>
    <submittedName>
        <fullName evidence="8">Uncharacterized protein</fullName>
    </submittedName>
</protein>
<reference evidence="8 9" key="1">
    <citation type="submission" date="2020-07" db="EMBL/GenBank/DDBJ databases">
        <authorList>
            <person name="Feng X."/>
        </authorList>
    </citation>
    <scope>NUCLEOTIDE SEQUENCE [LARGE SCALE GENOMIC DNA]</scope>
    <source>
        <strain evidence="8 9">JCM31066</strain>
    </source>
</reference>
<dbReference type="PANTHER" id="PTHR39188">
    <property type="entry name" value="MEMBRANE-ASSOCIATED ZINC METALLOPROTEASE M50B"/>
    <property type="match status" value="1"/>
</dbReference>
<comment type="similarity">
    <text evidence="2">Belongs to the peptidase M50B family.</text>
</comment>
<keyword evidence="7" id="KW-0812">Transmembrane</keyword>